<comment type="caution">
    <text evidence="12">The sequence shown here is derived from an EMBL/GenBank/DDBJ whole genome shotgun (WGS) entry which is preliminary data.</text>
</comment>
<dbReference type="GO" id="GO:0005886">
    <property type="term" value="C:plasma membrane"/>
    <property type="evidence" value="ECO:0007669"/>
    <property type="project" value="UniProtKB-SubCell"/>
</dbReference>
<dbReference type="InterPro" id="IPR027417">
    <property type="entry name" value="P-loop_NTPase"/>
</dbReference>
<reference evidence="12" key="1">
    <citation type="journal article" date="2014" name="Int. J. Syst. Evol. Microbiol.">
        <title>Complete genome sequence of Corynebacterium casei LMG S-19264T (=DSM 44701T), isolated from a smear-ripened cheese.</title>
        <authorList>
            <consortium name="US DOE Joint Genome Institute (JGI-PGF)"/>
            <person name="Walter F."/>
            <person name="Albersmeier A."/>
            <person name="Kalinowski J."/>
            <person name="Ruckert C."/>
        </authorList>
    </citation>
    <scope>NUCLEOTIDE SEQUENCE</scope>
    <source>
        <strain evidence="12">KCTC 22169</strain>
    </source>
</reference>
<keyword evidence="13" id="KW-1185">Reference proteome</keyword>
<gene>
    <name evidence="12" type="ORF">GCM10007392_13210</name>
</gene>
<keyword evidence="3" id="KW-1003">Cell membrane</keyword>
<feature type="transmembrane region" description="Helical" evidence="9">
    <location>
        <begin position="263"/>
        <end position="285"/>
    </location>
</feature>
<evidence type="ECO:0000313" key="13">
    <source>
        <dbReference type="Proteomes" id="UP000626148"/>
    </source>
</evidence>
<evidence type="ECO:0000256" key="4">
    <source>
        <dbReference type="ARBA" id="ARBA00022692"/>
    </source>
</evidence>
<dbReference type="InterPro" id="IPR003593">
    <property type="entry name" value="AAA+_ATPase"/>
</dbReference>
<keyword evidence="2" id="KW-0813">Transport</keyword>
<accession>A0A918N6S8</accession>
<feature type="transmembrane region" description="Helical" evidence="9">
    <location>
        <begin position="73"/>
        <end position="91"/>
    </location>
</feature>
<dbReference type="SUPFAM" id="SSF52540">
    <property type="entry name" value="P-loop containing nucleoside triphosphate hydrolases"/>
    <property type="match status" value="1"/>
</dbReference>
<keyword evidence="8 9" id="KW-0472">Membrane</keyword>
<dbReference type="GO" id="GO:0015421">
    <property type="term" value="F:ABC-type oligopeptide transporter activity"/>
    <property type="evidence" value="ECO:0007669"/>
    <property type="project" value="TreeGrafter"/>
</dbReference>
<dbReference type="InterPro" id="IPR036640">
    <property type="entry name" value="ABC1_TM_sf"/>
</dbReference>
<dbReference type="Pfam" id="PF00664">
    <property type="entry name" value="ABC_membrane"/>
    <property type="match status" value="1"/>
</dbReference>
<feature type="transmembrane region" description="Helical" evidence="9">
    <location>
        <begin position="148"/>
        <end position="169"/>
    </location>
</feature>
<evidence type="ECO:0000313" key="12">
    <source>
        <dbReference type="EMBL" id="GGX47706.1"/>
    </source>
</evidence>
<evidence type="ECO:0000256" key="6">
    <source>
        <dbReference type="ARBA" id="ARBA00022840"/>
    </source>
</evidence>
<dbReference type="SMART" id="SM00382">
    <property type="entry name" value="AAA"/>
    <property type="match status" value="1"/>
</dbReference>
<dbReference type="InterPro" id="IPR003439">
    <property type="entry name" value="ABC_transporter-like_ATP-bd"/>
</dbReference>
<dbReference type="SUPFAM" id="SSF90123">
    <property type="entry name" value="ABC transporter transmembrane region"/>
    <property type="match status" value="1"/>
</dbReference>
<keyword evidence="4 9" id="KW-0812">Transmembrane</keyword>
<name>A0A918N6S8_9GAMM</name>
<evidence type="ECO:0000256" key="1">
    <source>
        <dbReference type="ARBA" id="ARBA00004651"/>
    </source>
</evidence>
<dbReference type="Gene3D" id="3.40.50.300">
    <property type="entry name" value="P-loop containing nucleotide triphosphate hydrolases"/>
    <property type="match status" value="1"/>
</dbReference>
<dbReference type="Pfam" id="PF00005">
    <property type="entry name" value="ABC_tran"/>
    <property type="match status" value="1"/>
</dbReference>
<organism evidence="12 13">
    <name type="scientific">Saccharospirillum salsuginis</name>
    <dbReference type="NCBI Taxonomy" id="418750"/>
    <lineage>
        <taxon>Bacteria</taxon>
        <taxon>Pseudomonadati</taxon>
        <taxon>Pseudomonadota</taxon>
        <taxon>Gammaproteobacteria</taxon>
        <taxon>Oceanospirillales</taxon>
        <taxon>Saccharospirillaceae</taxon>
        <taxon>Saccharospirillum</taxon>
    </lineage>
</organism>
<dbReference type="FunFam" id="3.40.50.300:FF:000221">
    <property type="entry name" value="Multidrug ABC transporter ATP-binding protein"/>
    <property type="match status" value="1"/>
</dbReference>
<evidence type="ECO:0000259" key="10">
    <source>
        <dbReference type="PROSITE" id="PS50893"/>
    </source>
</evidence>
<evidence type="ECO:0000259" key="11">
    <source>
        <dbReference type="PROSITE" id="PS50929"/>
    </source>
</evidence>
<proteinExistence type="predicted"/>
<evidence type="ECO:0000256" key="5">
    <source>
        <dbReference type="ARBA" id="ARBA00022741"/>
    </source>
</evidence>
<keyword evidence="7 9" id="KW-1133">Transmembrane helix</keyword>
<feature type="domain" description="ABC transporter" evidence="10">
    <location>
        <begin position="356"/>
        <end position="589"/>
    </location>
</feature>
<dbReference type="EMBL" id="BMXR01000003">
    <property type="protein sequence ID" value="GGX47706.1"/>
    <property type="molecule type" value="Genomic_DNA"/>
</dbReference>
<reference evidence="12" key="2">
    <citation type="submission" date="2020-09" db="EMBL/GenBank/DDBJ databases">
        <authorList>
            <person name="Sun Q."/>
            <person name="Kim S."/>
        </authorList>
    </citation>
    <scope>NUCLEOTIDE SEQUENCE</scope>
    <source>
        <strain evidence="12">KCTC 22169</strain>
    </source>
</reference>
<dbReference type="PROSITE" id="PS50929">
    <property type="entry name" value="ABC_TM1F"/>
    <property type="match status" value="1"/>
</dbReference>
<dbReference type="PANTHER" id="PTHR43394:SF1">
    <property type="entry name" value="ATP-BINDING CASSETTE SUB-FAMILY B MEMBER 10, MITOCHONDRIAL"/>
    <property type="match status" value="1"/>
</dbReference>
<evidence type="ECO:0000256" key="3">
    <source>
        <dbReference type="ARBA" id="ARBA00022475"/>
    </source>
</evidence>
<sequence length="592" mass="64581">MSKTLERTQPDSLSQRGTRSLLTQIWRDYVAQHTGLLLIALVLMIIEGSALGAVSYLVRPLFDQVMVAGNQDMIGLVAIGLFVTFLARALGGFGQRVITVSVGLRVVTGLQKDLLAHLIKLDTGFFFRNSPGALIERVRGDAQTLQGLASNALMTLGRDTFSLIALLGVAIYNDWLWTLIAFVGIPSLVLPVIYLQKRIRNTTRRARMTSANISTRLDEIFHGINAIKLNNLDMHEKHRFTKEVDRFLHAQTHSEMGKAGMPAMIDIIAGLGFMAVVYFGGQQIIAGEKSLGEFMSFFVAMGLIFDPLRRLSNVGGVIQAAMASIERLYGLFEVQPTIVNQPRLADNIEAAARQDVVLDNVHFAYGDNPVLNGLTFTAPARKITALVGPSGAGKTTVFNLLTRLIEPQSGRILLGDTPIDAFDLRDLRHQFAVVSQESALFDESIRQNIALGELSADESAVEAAADQALVTRFTDATAEGLDALAGPRGTNLSGGQRQRVVIARAILRDAPVLLLDEATSALDTRTEQEIQATLDRISRDKTTLVIAHRLSTVMNADVIHVLDKGKVVESGTHEELLAKKGAYFGLYQTLEQ</sequence>
<dbReference type="GO" id="GO:0005524">
    <property type="term" value="F:ATP binding"/>
    <property type="evidence" value="ECO:0007669"/>
    <property type="project" value="UniProtKB-KW"/>
</dbReference>
<dbReference type="PROSITE" id="PS50893">
    <property type="entry name" value="ABC_TRANSPORTER_2"/>
    <property type="match status" value="1"/>
</dbReference>
<feature type="domain" description="ABC transmembrane type-1" evidence="11">
    <location>
        <begin position="38"/>
        <end position="320"/>
    </location>
</feature>
<dbReference type="RefSeq" id="WP_229805267.1">
    <property type="nucleotide sequence ID" value="NZ_BMXR01000003.1"/>
</dbReference>
<comment type="subcellular location">
    <subcellularLocation>
        <location evidence="1">Cell membrane</location>
        <topology evidence="1">Multi-pass membrane protein</topology>
    </subcellularLocation>
</comment>
<keyword evidence="5" id="KW-0547">Nucleotide-binding</keyword>
<evidence type="ECO:0000256" key="2">
    <source>
        <dbReference type="ARBA" id="ARBA00022448"/>
    </source>
</evidence>
<dbReference type="AlphaFoldDB" id="A0A918N6S8"/>
<dbReference type="PROSITE" id="PS00211">
    <property type="entry name" value="ABC_TRANSPORTER_1"/>
    <property type="match status" value="1"/>
</dbReference>
<evidence type="ECO:0000256" key="9">
    <source>
        <dbReference type="SAM" id="Phobius"/>
    </source>
</evidence>
<keyword evidence="6" id="KW-0067">ATP-binding</keyword>
<protein>
    <submittedName>
        <fullName evidence="12">ABC transporter permease</fullName>
    </submittedName>
</protein>
<feature type="transmembrane region" description="Helical" evidence="9">
    <location>
        <begin position="36"/>
        <end position="58"/>
    </location>
</feature>
<dbReference type="InterPro" id="IPR017871">
    <property type="entry name" value="ABC_transporter-like_CS"/>
</dbReference>
<dbReference type="InterPro" id="IPR011527">
    <property type="entry name" value="ABC1_TM_dom"/>
</dbReference>
<dbReference type="InterPro" id="IPR039421">
    <property type="entry name" value="Type_1_exporter"/>
</dbReference>
<dbReference type="Proteomes" id="UP000626148">
    <property type="component" value="Unassembled WGS sequence"/>
</dbReference>
<evidence type="ECO:0000256" key="8">
    <source>
        <dbReference type="ARBA" id="ARBA00023136"/>
    </source>
</evidence>
<evidence type="ECO:0000256" key="7">
    <source>
        <dbReference type="ARBA" id="ARBA00022989"/>
    </source>
</evidence>
<dbReference type="GO" id="GO:0016887">
    <property type="term" value="F:ATP hydrolysis activity"/>
    <property type="evidence" value="ECO:0007669"/>
    <property type="project" value="InterPro"/>
</dbReference>
<dbReference type="CDD" id="cd18552">
    <property type="entry name" value="ABC_6TM_MsbA_like"/>
    <property type="match status" value="1"/>
</dbReference>
<feature type="transmembrane region" description="Helical" evidence="9">
    <location>
        <begin position="175"/>
        <end position="195"/>
    </location>
</feature>
<dbReference type="PANTHER" id="PTHR43394">
    <property type="entry name" value="ATP-DEPENDENT PERMEASE MDL1, MITOCHONDRIAL"/>
    <property type="match status" value="1"/>
</dbReference>
<dbReference type="Gene3D" id="1.20.1560.10">
    <property type="entry name" value="ABC transporter type 1, transmembrane domain"/>
    <property type="match status" value="1"/>
</dbReference>